<dbReference type="Pfam" id="PF20557">
    <property type="entry name" value="DnaT_2"/>
    <property type="match status" value="1"/>
</dbReference>
<feature type="domain" description="Putative DnaT-like" evidence="1">
    <location>
        <begin position="60"/>
        <end position="138"/>
    </location>
</feature>
<reference evidence="2 3" key="1">
    <citation type="submission" date="2018-05" db="EMBL/GenBank/DDBJ databases">
        <title>Genomic Encyclopedia of Type Strains, Phase IV (KMG-IV): sequencing the most valuable type-strain genomes for metagenomic binning, comparative biology and taxonomic classification.</title>
        <authorList>
            <person name="Goeker M."/>
        </authorList>
    </citation>
    <scope>NUCLEOTIDE SEQUENCE [LARGE SCALE GENOMIC DNA]</scope>
    <source>
        <strain evidence="2 3">DSM 6986</strain>
    </source>
</reference>
<comment type="caution">
    <text evidence="2">The sequence shown here is derived from an EMBL/GenBank/DDBJ whole genome shotgun (WGS) entry which is preliminary data.</text>
</comment>
<protein>
    <recommendedName>
        <fullName evidence="1">Putative DnaT-like domain-containing protein</fullName>
    </recommendedName>
</protein>
<name>A0A316C1T9_PSESE</name>
<organism evidence="2 3">
    <name type="scientific">Pseudaminobacter salicylatoxidans</name>
    <dbReference type="NCBI Taxonomy" id="93369"/>
    <lineage>
        <taxon>Bacteria</taxon>
        <taxon>Pseudomonadati</taxon>
        <taxon>Pseudomonadota</taxon>
        <taxon>Alphaproteobacteria</taxon>
        <taxon>Hyphomicrobiales</taxon>
        <taxon>Phyllobacteriaceae</taxon>
        <taxon>Pseudaminobacter</taxon>
    </lineage>
</organism>
<dbReference type="Proteomes" id="UP000245396">
    <property type="component" value="Unassembled WGS sequence"/>
</dbReference>
<evidence type="ECO:0000313" key="3">
    <source>
        <dbReference type="Proteomes" id="UP000245396"/>
    </source>
</evidence>
<dbReference type="EMBL" id="QGGG01000010">
    <property type="protein sequence ID" value="PWJ81494.1"/>
    <property type="molecule type" value="Genomic_DNA"/>
</dbReference>
<dbReference type="InterPro" id="IPR046787">
    <property type="entry name" value="DnaT_2"/>
</dbReference>
<dbReference type="OrthoDB" id="980409at2"/>
<accession>A0A316C1T9</accession>
<dbReference type="RefSeq" id="WP_146201478.1">
    <property type="nucleotide sequence ID" value="NZ_QGGG01000010.1"/>
</dbReference>
<dbReference type="AlphaFoldDB" id="A0A316C1T9"/>
<keyword evidence="3" id="KW-1185">Reference proteome</keyword>
<evidence type="ECO:0000259" key="1">
    <source>
        <dbReference type="Pfam" id="PF20557"/>
    </source>
</evidence>
<evidence type="ECO:0000313" key="2">
    <source>
        <dbReference type="EMBL" id="PWJ81494.1"/>
    </source>
</evidence>
<gene>
    <name evidence="2" type="ORF">C7441_11026</name>
</gene>
<sequence>MPLSLTVDSVTPQEVDAYADARGRTVWTDAPSTPPEPKLQAIRRATDYLAATYNGRWLIEFQPNDVPDEVTFAISEAAVRELEEPGSLSEDLDPNGRIASMSAGSVSITYADGSAPADAFTGIENLLLAAGLIGRRSSTSVTFFGRA</sequence>
<proteinExistence type="predicted"/>